<name>A0A4U8TCV7_9HELI</name>
<keyword evidence="2" id="KW-1185">Reference proteome</keyword>
<evidence type="ECO:0000313" key="2">
    <source>
        <dbReference type="Proteomes" id="UP000029733"/>
    </source>
</evidence>
<comment type="caution">
    <text evidence="1">The sequence shown here is derived from an EMBL/GenBank/DDBJ whole genome shotgun (WGS) entry which is preliminary data.</text>
</comment>
<protein>
    <submittedName>
        <fullName evidence="1">Class I SAM-dependent methyltransferase</fullName>
    </submittedName>
</protein>
<dbReference type="EMBL" id="JRPR02000003">
    <property type="protein sequence ID" value="TLD96477.1"/>
    <property type="molecule type" value="Genomic_DNA"/>
</dbReference>
<keyword evidence="1" id="KW-0808">Transferase</keyword>
<dbReference type="Proteomes" id="UP000029733">
    <property type="component" value="Unassembled WGS sequence"/>
</dbReference>
<dbReference type="SUPFAM" id="SSF53335">
    <property type="entry name" value="S-adenosyl-L-methionine-dependent methyltransferases"/>
    <property type="match status" value="1"/>
</dbReference>
<dbReference type="GO" id="GO:0032259">
    <property type="term" value="P:methylation"/>
    <property type="evidence" value="ECO:0007669"/>
    <property type="project" value="UniProtKB-KW"/>
</dbReference>
<sequence length="83" mass="9306">MMKKDNYLRAMEADKHLAKQYYAKSVQKTEQQKALESLLLDSINVGKLDANAPLRIADLACGGGTLSFHLAHLFPNAHFYLLD</sequence>
<dbReference type="Gene3D" id="3.40.50.150">
    <property type="entry name" value="Vaccinia Virus protein VP39"/>
    <property type="match status" value="1"/>
</dbReference>
<keyword evidence="1" id="KW-0489">Methyltransferase</keyword>
<evidence type="ECO:0000313" key="1">
    <source>
        <dbReference type="EMBL" id="TLD96477.1"/>
    </source>
</evidence>
<organism evidence="1 2">
    <name type="scientific">Helicobacter jaachi</name>
    <dbReference type="NCBI Taxonomy" id="1677920"/>
    <lineage>
        <taxon>Bacteria</taxon>
        <taxon>Pseudomonadati</taxon>
        <taxon>Campylobacterota</taxon>
        <taxon>Epsilonproteobacteria</taxon>
        <taxon>Campylobacterales</taxon>
        <taxon>Helicobacteraceae</taxon>
        <taxon>Helicobacter</taxon>
    </lineage>
</organism>
<feature type="non-terminal residue" evidence="1">
    <location>
        <position position="83"/>
    </location>
</feature>
<dbReference type="InterPro" id="IPR029063">
    <property type="entry name" value="SAM-dependent_MTases_sf"/>
</dbReference>
<dbReference type="AlphaFoldDB" id="A0A4U8TCV7"/>
<gene>
    <name evidence="1" type="ORF">LS71_005190</name>
</gene>
<dbReference type="STRING" id="1677920.LS71_09255"/>
<accession>A0A4U8TCV7</accession>
<reference evidence="1 2" key="1">
    <citation type="journal article" date="2014" name="Genome Announc.">
        <title>Draft genome sequences of eight enterohepatic helicobacter species isolated from both laboratory and wild rodents.</title>
        <authorList>
            <person name="Sheh A."/>
            <person name="Shen Z."/>
            <person name="Fox J.G."/>
        </authorList>
    </citation>
    <scope>NUCLEOTIDE SEQUENCE [LARGE SCALE GENOMIC DNA]</scope>
    <source>
        <strain evidence="1 2">MIT 09-6949</strain>
    </source>
</reference>
<proteinExistence type="predicted"/>
<dbReference type="GO" id="GO:0008168">
    <property type="term" value="F:methyltransferase activity"/>
    <property type="evidence" value="ECO:0007669"/>
    <property type="project" value="UniProtKB-KW"/>
</dbReference>